<proteinExistence type="predicted"/>
<reference evidence="3" key="1">
    <citation type="journal article" date="2023" name="Proc. Natl. Acad. Sci. U.S.A.">
        <title>Genomic and structural basis for evolution of tropane alkaloid biosynthesis.</title>
        <authorList>
            <person name="Wanga Y.-J."/>
            <person name="Taina T."/>
            <person name="Yua J.-Y."/>
            <person name="Lia J."/>
            <person name="Xua B."/>
            <person name="Chenc J."/>
            <person name="D'Auriad J.C."/>
            <person name="Huanga J.-P."/>
            <person name="Huanga S.-X."/>
        </authorList>
    </citation>
    <scope>NUCLEOTIDE SEQUENCE [LARGE SCALE GENOMIC DNA]</scope>
    <source>
        <strain evidence="3">cv. KIB-2019</strain>
    </source>
</reference>
<keyword evidence="1" id="KW-0175">Coiled coil</keyword>
<keyword evidence="3" id="KW-1185">Reference proteome</keyword>
<organism evidence="2 3">
    <name type="scientific">Anisodus acutangulus</name>
    <dbReference type="NCBI Taxonomy" id="402998"/>
    <lineage>
        <taxon>Eukaryota</taxon>
        <taxon>Viridiplantae</taxon>
        <taxon>Streptophyta</taxon>
        <taxon>Embryophyta</taxon>
        <taxon>Tracheophyta</taxon>
        <taxon>Spermatophyta</taxon>
        <taxon>Magnoliopsida</taxon>
        <taxon>eudicotyledons</taxon>
        <taxon>Gunneridae</taxon>
        <taxon>Pentapetalae</taxon>
        <taxon>asterids</taxon>
        <taxon>lamiids</taxon>
        <taxon>Solanales</taxon>
        <taxon>Solanaceae</taxon>
        <taxon>Solanoideae</taxon>
        <taxon>Hyoscyameae</taxon>
        <taxon>Anisodus</taxon>
    </lineage>
</organism>
<dbReference type="Proteomes" id="UP001152561">
    <property type="component" value="Unassembled WGS sequence"/>
</dbReference>
<gene>
    <name evidence="2" type="ORF">K7X08_014159</name>
</gene>
<protein>
    <submittedName>
        <fullName evidence="2">Uncharacterized protein</fullName>
    </submittedName>
</protein>
<comment type="caution">
    <text evidence="2">The sequence shown here is derived from an EMBL/GenBank/DDBJ whole genome shotgun (WGS) entry which is preliminary data.</text>
</comment>
<name>A0A9Q1LJA4_9SOLA</name>
<feature type="coiled-coil region" evidence="1">
    <location>
        <begin position="55"/>
        <end position="82"/>
    </location>
</feature>
<evidence type="ECO:0000313" key="2">
    <source>
        <dbReference type="EMBL" id="KAJ8537619.1"/>
    </source>
</evidence>
<evidence type="ECO:0000313" key="3">
    <source>
        <dbReference type="Proteomes" id="UP001152561"/>
    </source>
</evidence>
<dbReference type="AlphaFoldDB" id="A0A9Q1LJA4"/>
<accession>A0A9Q1LJA4</accession>
<sequence>MVHSSNEVDRVRYKALDLHLHKHRFYQYQLQIQLKWVMEFKLISLTKSSLRNKYRLTRSEKLAEAEREYEMLKSEGKKHQEDLTR</sequence>
<evidence type="ECO:0000256" key="1">
    <source>
        <dbReference type="SAM" id="Coils"/>
    </source>
</evidence>
<dbReference type="EMBL" id="JAJAGQ010000017">
    <property type="protein sequence ID" value="KAJ8537619.1"/>
    <property type="molecule type" value="Genomic_DNA"/>
</dbReference>